<keyword evidence="5" id="KW-0131">Cell cycle</keyword>
<comment type="subcellular location">
    <subcellularLocation>
        <location evidence="1">Nucleus</location>
    </subcellularLocation>
</comment>
<dbReference type="EMBL" id="OE181371">
    <property type="protein sequence ID" value="CAD7573042.1"/>
    <property type="molecule type" value="Genomic_DNA"/>
</dbReference>
<dbReference type="PANTHER" id="PTHR13372">
    <property type="entry name" value="GEMININ"/>
    <property type="match status" value="1"/>
</dbReference>
<reference evidence="7" key="1">
    <citation type="submission" date="2020-11" db="EMBL/GenBank/DDBJ databases">
        <authorList>
            <person name="Tran Van P."/>
        </authorList>
    </citation>
    <scope>NUCLEOTIDE SEQUENCE</scope>
</reference>
<dbReference type="GO" id="GO:0005634">
    <property type="term" value="C:nucleus"/>
    <property type="evidence" value="ECO:0007669"/>
    <property type="project" value="UniProtKB-SubCell"/>
</dbReference>
<evidence type="ECO:0000256" key="3">
    <source>
        <dbReference type="ARBA" id="ARBA00023054"/>
    </source>
</evidence>
<feature type="coiled-coil region" evidence="6">
    <location>
        <begin position="234"/>
        <end position="275"/>
    </location>
</feature>
<dbReference type="Pfam" id="PF07412">
    <property type="entry name" value="Geminin"/>
    <property type="match status" value="1"/>
</dbReference>
<dbReference type="PANTHER" id="PTHR13372:SF5">
    <property type="entry name" value="GEMININ"/>
    <property type="match status" value="1"/>
</dbReference>
<organism evidence="7">
    <name type="scientific">Timema californicum</name>
    <name type="common">California timema</name>
    <name type="synonym">Walking stick</name>
    <dbReference type="NCBI Taxonomy" id="61474"/>
    <lineage>
        <taxon>Eukaryota</taxon>
        <taxon>Metazoa</taxon>
        <taxon>Ecdysozoa</taxon>
        <taxon>Arthropoda</taxon>
        <taxon>Hexapoda</taxon>
        <taxon>Insecta</taxon>
        <taxon>Pterygota</taxon>
        <taxon>Neoptera</taxon>
        <taxon>Polyneoptera</taxon>
        <taxon>Phasmatodea</taxon>
        <taxon>Timematodea</taxon>
        <taxon>Timematoidea</taxon>
        <taxon>Timematidae</taxon>
        <taxon>Timema</taxon>
    </lineage>
</organism>
<evidence type="ECO:0000256" key="6">
    <source>
        <dbReference type="SAM" id="Coils"/>
    </source>
</evidence>
<evidence type="ECO:0000256" key="2">
    <source>
        <dbReference type="ARBA" id="ARBA00007979"/>
    </source>
</evidence>
<sequence>MSVLKAAGFSRTREESLFERDQCSEELLSSLVSVRTRAPPMTPSQSAVGIANPHFKSQAPFLIPTTERFDCDDFRVPGTDPEVPGLIPGTSVFSVGRWVQNRAQLNLDTMNSNRSLRTLQPAANDKENLVGIGRMLPSSGKEKETIKVTKDLFEKTQKVNESFIDKHNAKNTGKTKKLSNKLIQTEEKKIIIEVEDLTSEGVYWQSLFLGAMFLAAGPSEKYWEVLAERRRVALEETLKENQKLHDTIALLKEECSEYKQLLKDSEDLVETLKELLGYEENETGDQDDSLLAN</sequence>
<dbReference type="Gene3D" id="1.20.5.1180">
    <property type="entry name" value="Geminin coiled-coil domain"/>
    <property type="match status" value="1"/>
</dbReference>
<evidence type="ECO:0000313" key="7">
    <source>
        <dbReference type="EMBL" id="CAD7573042.1"/>
    </source>
</evidence>
<dbReference type="AlphaFoldDB" id="A0A7R9J5K5"/>
<dbReference type="GO" id="GO:0008156">
    <property type="term" value="P:negative regulation of DNA replication"/>
    <property type="evidence" value="ECO:0007669"/>
    <property type="project" value="TreeGrafter"/>
</dbReference>
<evidence type="ECO:0000256" key="4">
    <source>
        <dbReference type="ARBA" id="ARBA00023242"/>
    </source>
</evidence>
<evidence type="ECO:0000256" key="5">
    <source>
        <dbReference type="ARBA" id="ARBA00023306"/>
    </source>
</evidence>
<accession>A0A7R9J5K5</accession>
<dbReference type="GO" id="GO:0045786">
    <property type="term" value="P:negative regulation of cell cycle"/>
    <property type="evidence" value="ECO:0007669"/>
    <property type="project" value="TreeGrafter"/>
</dbReference>
<keyword evidence="4" id="KW-0539">Nucleus</keyword>
<dbReference type="InterPro" id="IPR022786">
    <property type="entry name" value="Geminin/Multicilin"/>
</dbReference>
<name>A0A7R9J5K5_TIMCA</name>
<gene>
    <name evidence="7" type="ORF">TCMB3V08_LOCUS5683</name>
</gene>
<protein>
    <submittedName>
        <fullName evidence="7">(California timema) hypothetical protein</fullName>
    </submittedName>
</protein>
<comment type="similarity">
    <text evidence="2">Belongs to the geminin family.</text>
</comment>
<dbReference type="SUPFAM" id="SSF111469">
    <property type="entry name" value="Geminin coiled-coil domain"/>
    <property type="match status" value="1"/>
</dbReference>
<evidence type="ECO:0000256" key="1">
    <source>
        <dbReference type="ARBA" id="ARBA00004123"/>
    </source>
</evidence>
<proteinExistence type="inferred from homology"/>
<keyword evidence="3 6" id="KW-0175">Coiled coil</keyword>